<dbReference type="AlphaFoldDB" id="A0A316UUI2"/>
<evidence type="ECO:0000256" key="1">
    <source>
        <dbReference type="SAM" id="SignalP"/>
    </source>
</evidence>
<name>A0A316UUI2_9BASI</name>
<keyword evidence="3" id="KW-1185">Reference proteome</keyword>
<sequence length="149" mass="16687">MTTSSLKALLARILVSASFFMVVAADHFTCSWTGPSTKDPDQHGYSKFCEAGYSASNVGRGRYLFGDSIDTKVADWGFLHPETIEFGTPCNGGGYGGDSCLHGKYWGVCIEENDYTRDCRYLSKWDDCEWPTKFNNDTRPSSVSIWYQK</sequence>
<keyword evidence="1" id="KW-0732">Signal</keyword>
<evidence type="ECO:0008006" key="4">
    <source>
        <dbReference type="Google" id="ProtNLM"/>
    </source>
</evidence>
<evidence type="ECO:0000313" key="3">
    <source>
        <dbReference type="Proteomes" id="UP000245884"/>
    </source>
</evidence>
<organism evidence="2 3">
    <name type="scientific">Jaminaea rosea</name>
    <dbReference type="NCBI Taxonomy" id="1569628"/>
    <lineage>
        <taxon>Eukaryota</taxon>
        <taxon>Fungi</taxon>
        <taxon>Dikarya</taxon>
        <taxon>Basidiomycota</taxon>
        <taxon>Ustilaginomycotina</taxon>
        <taxon>Exobasidiomycetes</taxon>
        <taxon>Microstromatales</taxon>
        <taxon>Microstromatales incertae sedis</taxon>
        <taxon>Jaminaea</taxon>
    </lineage>
</organism>
<proteinExistence type="predicted"/>
<gene>
    <name evidence="2" type="ORF">BDZ90DRAFT_259682</name>
</gene>
<dbReference type="Proteomes" id="UP000245884">
    <property type="component" value="Unassembled WGS sequence"/>
</dbReference>
<evidence type="ECO:0000313" key="2">
    <source>
        <dbReference type="EMBL" id="PWN28654.1"/>
    </source>
</evidence>
<protein>
    <recommendedName>
        <fullName evidence="4">Secreted protein</fullName>
    </recommendedName>
</protein>
<accession>A0A316UUI2</accession>
<dbReference type="RefSeq" id="XP_025363266.1">
    <property type="nucleotide sequence ID" value="XM_025508182.1"/>
</dbReference>
<reference evidence="2 3" key="1">
    <citation type="journal article" date="2018" name="Mol. Biol. Evol.">
        <title>Broad Genomic Sampling Reveals a Smut Pathogenic Ancestry of the Fungal Clade Ustilaginomycotina.</title>
        <authorList>
            <person name="Kijpornyongpan T."/>
            <person name="Mondo S.J."/>
            <person name="Barry K."/>
            <person name="Sandor L."/>
            <person name="Lee J."/>
            <person name="Lipzen A."/>
            <person name="Pangilinan J."/>
            <person name="LaButti K."/>
            <person name="Hainaut M."/>
            <person name="Henrissat B."/>
            <person name="Grigoriev I.V."/>
            <person name="Spatafora J.W."/>
            <person name="Aime M.C."/>
        </authorList>
    </citation>
    <scope>NUCLEOTIDE SEQUENCE [LARGE SCALE GENOMIC DNA]</scope>
    <source>
        <strain evidence="2 3">MCA 5214</strain>
    </source>
</reference>
<feature type="chain" id="PRO_5016266250" description="Secreted protein" evidence="1">
    <location>
        <begin position="26"/>
        <end position="149"/>
    </location>
</feature>
<dbReference type="EMBL" id="KZ819665">
    <property type="protein sequence ID" value="PWN28654.1"/>
    <property type="molecule type" value="Genomic_DNA"/>
</dbReference>
<dbReference type="GeneID" id="37030005"/>
<feature type="signal peptide" evidence="1">
    <location>
        <begin position="1"/>
        <end position="25"/>
    </location>
</feature>